<dbReference type="PANTHER" id="PTHR42709">
    <property type="entry name" value="ALKALINE PHOSPHATASE LIKE PROTEIN"/>
    <property type="match status" value="1"/>
</dbReference>
<evidence type="ECO:0000256" key="7">
    <source>
        <dbReference type="SAM" id="Phobius"/>
    </source>
</evidence>
<reference evidence="9" key="1">
    <citation type="journal article" date="2014" name="Int. J. Syst. Evol. Microbiol.">
        <title>Complete genome sequence of Corynebacterium casei LMG S-19264T (=DSM 44701T), isolated from a smear-ripened cheese.</title>
        <authorList>
            <consortium name="US DOE Joint Genome Institute (JGI-PGF)"/>
            <person name="Walter F."/>
            <person name="Albersmeier A."/>
            <person name="Kalinowski J."/>
            <person name="Ruckert C."/>
        </authorList>
    </citation>
    <scope>NUCLEOTIDE SEQUENCE</scope>
    <source>
        <strain evidence="9">CGMCC 1.15371</strain>
    </source>
</reference>
<keyword evidence="3" id="KW-1003">Cell membrane</keyword>
<dbReference type="GO" id="GO:0005886">
    <property type="term" value="C:plasma membrane"/>
    <property type="evidence" value="ECO:0007669"/>
    <property type="project" value="UniProtKB-SubCell"/>
</dbReference>
<protein>
    <submittedName>
        <fullName evidence="9">Membrane protein</fullName>
    </submittedName>
</protein>
<feature type="transmembrane region" description="Helical" evidence="7">
    <location>
        <begin position="12"/>
        <end position="39"/>
    </location>
</feature>
<name>A0A8J2YJP7_9BACL</name>
<keyword evidence="6 7" id="KW-0472">Membrane</keyword>
<gene>
    <name evidence="9" type="ORF">GCM10011391_29580</name>
</gene>
<feature type="transmembrane region" description="Helical" evidence="7">
    <location>
        <begin position="51"/>
        <end position="72"/>
    </location>
</feature>
<comment type="subcellular location">
    <subcellularLocation>
        <location evidence="1">Cell membrane</location>
        <topology evidence="1">Multi-pass membrane protein</topology>
    </subcellularLocation>
</comment>
<sequence length="158" mass="17970">MIQQILGWLDHLGTVGLLLTMFIEGLSVPFPGIIIVLAYGYVMNFNIWESLLMALVMSAIYTIASFIPYLLGYKLDAFFKKRLKKSIDKARGWFNKYGLWSIAVTRPFGIGNYISYVAGISKVKWLPYGLLTLVGIFPWAFVMIFIGREALQIVHAFF</sequence>
<feature type="transmembrane region" description="Helical" evidence="7">
    <location>
        <begin position="93"/>
        <end position="114"/>
    </location>
</feature>
<dbReference type="InterPro" id="IPR032816">
    <property type="entry name" value="VTT_dom"/>
</dbReference>
<keyword evidence="5 7" id="KW-1133">Transmembrane helix</keyword>
<evidence type="ECO:0000256" key="3">
    <source>
        <dbReference type="ARBA" id="ARBA00022475"/>
    </source>
</evidence>
<comment type="caution">
    <text evidence="9">The sequence shown here is derived from an EMBL/GenBank/DDBJ whole genome shotgun (WGS) entry which is preliminary data.</text>
</comment>
<evidence type="ECO:0000256" key="5">
    <source>
        <dbReference type="ARBA" id="ARBA00022989"/>
    </source>
</evidence>
<accession>A0A8J2YJP7</accession>
<dbReference type="AlphaFoldDB" id="A0A8J2YJP7"/>
<dbReference type="Proteomes" id="UP000628775">
    <property type="component" value="Unassembled WGS sequence"/>
</dbReference>
<organism evidence="9 10">
    <name type="scientific">Pullulanibacillus camelliae</name>
    <dbReference type="NCBI Taxonomy" id="1707096"/>
    <lineage>
        <taxon>Bacteria</taxon>
        <taxon>Bacillati</taxon>
        <taxon>Bacillota</taxon>
        <taxon>Bacilli</taxon>
        <taxon>Bacillales</taxon>
        <taxon>Sporolactobacillaceae</taxon>
        <taxon>Pullulanibacillus</taxon>
    </lineage>
</organism>
<keyword evidence="10" id="KW-1185">Reference proteome</keyword>
<evidence type="ECO:0000313" key="10">
    <source>
        <dbReference type="Proteomes" id="UP000628775"/>
    </source>
</evidence>
<dbReference type="EMBL" id="BMIR01000015">
    <property type="protein sequence ID" value="GGE48825.1"/>
    <property type="molecule type" value="Genomic_DNA"/>
</dbReference>
<evidence type="ECO:0000259" key="8">
    <source>
        <dbReference type="Pfam" id="PF09335"/>
    </source>
</evidence>
<dbReference type="InterPro" id="IPR051311">
    <property type="entry name" value="DedA_domain"/>
</dbReference>
<evidence type="ECO:0000256" key="4">
    <source>
        <dbReference type="ARBA" id="ARBA00022692"/>
    </source>
</evidence>
<dbReference type="Pfam" id="PF09335">
    <property type="entry name" value="VTT_dom"/>
    <property type="match status" value="1"/>
</dbReference>
<evidence type="ECO:0000313" key="9">
    <source>
        <dbReference type="EMBL" id="GGE48825.1"/>
    </source>
</evidence>
<evidence type="ECO:0000256" key="1">
    <source>
        <dbReference type="ARBA" id="ARBA00004651"/>
    </source>
</evidence>
<reference evidence="9" key="2">
    <citation type="submission" date="2020-09" db="EMBL/GenBank/DDBJ databases">
        <authorList>
            <person name="Sun Q."/>
            <person name="Zhou Y."/>
        </authorList>
    </citation>
    <scope>NUCLEOTIDE SEQUENCE</scope>
    <source>
        <strain evidence="9">CGMCC 1.15371</strain>
    </source>
</reference>
<keyword evidence="4 7" id="KW-0812">Transmembrane</keyword>
<evidence type="ECO:0000256" key="2">
    <source>
        <dbReference type="ARBA" id="ARBA00010792"/>
    </source>
</evidence>
<dbReference type="PANTHER" id="PTHR42709:SF6">
    <property type="entry name" value="UNDECAPRENYL PHOSPHATE TRANSPORTER A"/>
    <property type="match status" value="1"/>
</dbReference>
<evidence type="ECO:0000256" key="6">
    <source>
        <dbReference type="ARBA" id="ARBA00023136"/>
    </source>
</evidence>
<feature type="domain" description="VTT" evidence="8">
    <location>
        <begin position="30"/>
        <end position="148"/>
    </location>
</feature>
<proteinExistence type="inferred from homology"/>
<feature type="transmembrane region" description="Helical" evidence="7">
    <location>
        <begin position="126"/>
        <end position="146"/>
    </location>
</feature>
<comment type="similarity">
    <text evidence="2">Belongs to the DedA family.</text>
</comment>